<evidence type="ECO:0000313" key="2">
    <source>
        <dbReference type="Proteomes" id="UP000011185"/>
    </source>
</evidence>
<accession>L7JUN5</accession>
<dbReference type="InParanoid" id="L7JUN5"/>
<proteinExistence type="predicted"/>
<keyword evidence="2" id="KW-1185">Reference proteome</keyword>
<dbReference type="VEuPathDB" id="MicrosporidiaDB:THOM_2010"/>
<name>L7JUN5_TRAHO</name>
<dbReference type="STRING" id="72359.L7JUN5"/>
<dbReference type="OrthoDB" id="346673at2759"/>
<dbReference type="OMA" id="DFNFIMK"/>
<dbReference type="EMBL" id="JH993997">
    <property type="protein sequence ID" value="ELQ75030.1"/>
    <property type="molecule type" value="Genomic_DNA"/>
</dbReference>
<dbReference type="HOGENOM" id="CLU_1138763_0_0_1"/>
<gene>
    <name evidence="1" type="ORF">THOM_2010</name>
</gene>
<dbReference type="AlphaFoldDB" id="L7JUN5"/>
<reference evidence="1 2" key="1">
    <citation type="journal article" date="2012" name="PLoS Pathog.">
        <title>The genome of the obligate intracellular parasite Trachipleistophora hominis: new insights into microsporidian genome dynamics and reductive evolution.</title>
        <authorList>
            <person name="Heinz E."/>
            <person name="Williams T.A."/>
            <person name="Nakjang S."/>
            <person name="Noel C.J."/>
            <person name="Swan D.C."/>
            <person name="Goldberg A.V."/>
            <person name="Harris S.R."/>
            <person name="Weinmaier T."/>
            <person name="Markert S."/>
            <person name="Becher D."/>
            <person name="Bernhardt J."/>
            <person name="Dagan T."/>
            <person name="Hacker C."/>
            <person name="Lucocq J.M."/>
            <person name="Schweder T."/>
            <person name="Rattei T."/>
            <person name="Hall N."/>
            <person name="Hirt R.P."/>
            <person name="Embley T.M."/>
        </authorList>
    </citation>
    <scope>NUCLEOTIDE SEQUENCE [LARGE SCALE GENOMIC DNA]</scope>
</reference>
<evidence type="ECO:0000313" key="1">
    <source>
        <dbReference type="EMBL" id="ELQ75030.1"/>
    </source>
</evidence>
<sequence length="211" mass="24688">MKKKLKDFHISCVPEYLTFLKTFNILFYGYGDKSVLLREMFPNANFINAYPATLSKSKINIIFKFDLTSTDPEKFPKNNVVCVLDTMDPTAINFCDEDLEDFNFIMKDLTTYVPYENVFEVDKGEADLKNLLNNVPKRSRNLLKIFINLCENNFALITELLNVAKKELFITNTKTIYQLLGEFVDHRIIKYREDKIVLLVKKEKILCHMVN</sequence>
<protein>
    <submittedName>
        <fullName evidence="1">Origin recognition complex, subunit 2</fullName>
    </submittedName>
</protein>
<organism evidence="1 2">
    <name type="scientific">Trachipleistophora hominis</name>
    <name type="common">Microsporidian parasite</name>
    <dbReference type="NCBI Taxonomy" id="72359"/>
    <lineage>
        <taxon>Eukaryota</taxon>
        <taxon>Fungi</taxon>
        <taxon>Fungi incertae sedis</taxon>
        <taxon>Microsporidia</taxon>
        <taxon>Pleistophoridae</taxon>
        <taxon>Trachipleistophora</taxon>
    </lineage>
</organism>
<dbReference type="Proteomes" id="UP000011185">
    <property type="component" value="Unassembled WGS sequence"/>
</dbReference>